<dbReference type="InterPro" id="IPR011335">
    <property type="entry name" value="Restrct_endonuc-II-like"/>
</dbReference>
<organism evidence="3 4">
    <name type="scientific">Salinactinospora qingdaonensis</name>
    <dbReference type="NCBI Taxonomy" id="702744"/>
    <lineage>
        <taxon>Bacteria</taxon>
        <taxon>Bacillati</taxon>
        <taxon>Actinomycetota</taxon>
        <taxon>Actinomycetes</taxon>
        <taxon>Streptosporangiales</taxon>
        <taxon>Nocardiopsidaceae</taxon>
        <taxon>Salinactinospora</taxon>
    </lineage>
</organism>
<feature type="region of interest" description="Disordered" evidence="1">
    <location>
        <begin position="202"/>
        <end position="224"/>
    </location>
</feature>
<dbReference type="GO" id="GO:0004519">
    <property type="term" value="F:endonuclease activity"/>
    <property type="evidence" value="ECO:0007669"/>
    <property type="project" value="UniProtKB-KW"/>
</dbReference>
<dbReference type="Gene3D" id="3.90.1570.10">
    <property type="entry name" value="tt1808, chain A"/>
    <property type="match status" value="1"/>
</dbReference>
<evidence type="ECO:0000313" key="4">
    <source>
        <dbReference type="Proteomes" id="UP001500908"/>
    </source>
</evidence>
<keyword evidence="3" id="KW-0540">Nuclease</keyword>
<reference evidence="4" key="1">
    <citation type="journal article" date="2019" name="Int. J. Syst. Evol. Microbiol.">
        <title>The Global Catalogue of Microorganisms (GCM) 10K type strain sequencing project: providing services to taxonomists for standard genome sequencing and annotation.</title>
        <authorList>
            <consortium name="The Broad Institute Genomics Platform"/>
            <consortium name="The Broad Institute Genome Sequencing Center for Infectious Disease"/>
            <person name="Wu L."/>
            <person name="Ma J."/>
        </authorList>
    </citation>
    <scope>NUCLEOTIDE SEQUENCE [LARGE SCALE GENOMIC DNA]</scope>
    <source>
        <strain evidence="4">JCM 17137</strain>
    </source>
</reference>
<dbReference type="CDD" id="cd06260">
    <property type="entry name" value="DUF820-like"/>
    <property type="match status" value="1"/>
</dbReference>
<protein>
    <submittedName>
        <fullName evidence="3">Uma2 family endonuclease</fullName>
    </submittedName>
</protein>
<dbReference type="InterPro" id="IPR012296">
    <property type="entry name" value="Nuclease_put_TT1808"/>
</dbReference>
<sequence>MTVMSISETPPHVSLPQDRPLTVDDLANTPDDGRKYELADGRLDVSAAPVSLPTRAEGRLVVHLGISAPEEFEVHPSPGMTLNDMRTRHRIPDVAVLRCDERDSPYQTTPPALVVEVVSPESVFRDNHTKRREYAEFGVPAYWVVSPALEKPALIEFRLVDGEYREVAQAVDTDVFETDLPFPVRLVPRWLVQDGPWKRHIGGEEQAAPAEQAEDAEATEAAEE</sequence>
<comment type="caution">
    <text evidence="3">The sequence shown here is derived from an EMBL/GenBank/DDBJ whole genome shotgun (WGS) entry which is preliminary data.</text>
</comment>
<dbReference type="RefSeq" id="WP_344972878.1">
    <property type="nucleotide sequence ID" value="NZ_BAABDD010000016.1"/>
</dbReference>
<dbReference type="PANTHER" id="PTHR34107">
    <property type="entry name" value="SLL0198 PROTEIN-RELATED"/>
    <property type="match status" value="1"/>
</dbReference>
<keyword evidence="4" id="KW-1185">Reference proteome</keyword>
<proteinExistence type="predicted"/>
<keyword evidence="3" id="KW-0378">Hydrolase</keyword>
<feature type="compositionally biased region" description="Acidic residues" evidence="1">
    <location>
        <begin position="212"/>
        <end position="224"/>
    </location>
</feature>
<keyword evidence="3" id="KW-0255">Endonuclease</keyword>
<dbReference type="Pfam" id="PF05685">
    <property type="entry name" value="Uma2"/>
    <property type="match status" value="1"/>
</dbReference>
<dbReference type="SUPFAM" id="SSF52980">
    <property type="entry name" value="Restriction endonuclease-like"/>
    <property type="match status" value="1"/>
</dbReference>
<feature type="domain" description="Putative restriction endonuclease" evidence="2">
    <location>
        <begin position="30"/>
        <end position="183"/>
    </location>
</feature>
<evidence type="ECO:0000256" key="1">
    <source>
        <dbReference type="SAM" id="MobiDB-lite"/>
    </source>
</evidence>
<dbReference type="EMBL" id="BAABDD010000016">
    <property type="protein sequence ID" value="GAA3751639.1"/>
    <property type="molecule type" value="Genomic_DNA"/>
</dbReference>
<evidence type="ECO:0000313" key="3">
    <source>
        <dbReference type="EMBL" id="GAA3751639.1"/>
    </source>
</evidence>
<name>A0ABP7G057_9ACTN</name>
<dbReference type="Proteomes" id="UP001500908">
    <property type="component" value="Unassembled WGS sequence"/>
</dbReference>
<dbReference type="InterPro" id="IPR008538">
    <property type="entry name" value="Uma2"/>
</dbReference>
<accession>A0ABP7G057</accession>
<dbReference type="PANTHER" id="PTHR34107:SF4">
    <property type="entry name" value="SLL1222 PROTEIN"/>
    <property type="match status" value="1"/>
</dbReference>
<gene>
    <name evidence="3" type="ORF">GCM10022402_33390</name>
</gene>
<evidence type="ECO:0000259" key="2">
    <source>
        <dbReference type="Pfam" id="PF05685"/>
    </source>
</evidence>